<sequence length="181" mass="19710">MSCRLPPSESRYAEPSPYHQRSDQDIPNFAQLLTVVLPSRGHAQPPGWPARKLREEQALGHIWLSGKNATDHDLVPELLRAREARAKLKHAILAVSLSKRIAALKADESDSDSAEMADAEAGIPGAVSPGEKKPNLLKEKVKSGAVFREVVLGAVKDQKAKEEAAAAEAKELEEAKRRSQV</sequence>
<reference evidence="3" key="1">
    <citation type="journal article" date="2014" name="Genome Announc.">
        <title>Genome sequence and annotation of Acremonium chrysogenum, producer of the beta-lactam antibiotic cephalosporin C.</title>
        <authorList>
            <person name="Terfehr D."/>
            <person name="Dahlmann T.A."/>
            <person name="Specht T."/>
            <person name="Zadra I."/>
            <person name="Kuernsteiner H."/>
            <person name="Kueck U."/>
        </authorList>
    </citation>
    <scope>NUCLEOTIDE SEQUENCE [LARGE SCALE GENOMIC DNA]</scope>
    <source>
        <strain evidence="3">ATCC 11550 / CBS 779.69 / DSM 880 / IAM 14645 / JCM 23072 / IMI 49137</strain>
    </source>
</reference>
<dbReference type="AlphaFoldDB" id="A0A086TET6"/>
<proteinExistence type="predicted"/>
<dbReference type="HOGENOM" id="CLU_1488605_0_0_1"/>
<accession>A0A086TET6</accession>
<comment type="caution">
    <text evidence="2">The sequence shown here is derived from an EMBL/GenBank/DDBJ whole genome shotgun (WGS) entry which is preliminary data.</text>
</comment>
<keyword evidence="2" id="KW-0418">Kinase</keyword>
<gene>
    <name evidence="2" type="ORF">ACRE_012390</name>
</gene>
<name>A0A086TET6_HAPC1</name>
<feature type="region of interest" description="Disordered" evidence="1">
    <location>
        <begin position="116"/>
        <end position="135"/>
    </location>
</feature>
<keyword evidence="3" id="KW-1185">Reference proteome</keyword>
<evidence type="ECO:0000313" key="3">
    <source>
        <dbReference type="Proteomes" id="UP000029964"/>
    </source>
</evidence>
<evidence type="ECO:0000256" key="1">
    <source>
        <dbReference type="SAM" id="MobiDB-lite"/>
    </source>
</evidence>
<dbReference type="STRING" id="857340.A0A086TET6"/>
<organism evidence="2 3">
    <name type="scientific">Hapsidospora chrysogenum (strain ATCC 11550 / CBS 779.69 / DSM 880 / IAM 14645 / JCM 23072 / IMI 49137)</name>
    <name type="common">Acremonium chrysogenum</name>
    <dbReference type="NCBI Taxonomy" id="857340"/>
    <lineage>
        <taxon>Eukaryota</taxon>
        <taxon>Fungi</taxon>
        <taxon>Dikarya</taxon>
        <taxon>Ascomycota</taxon>
        <taxon>Pezizomycotina</taxon>
        <taxon>Sordariomycetes</taxon>
        <taxon>Hypocreomycetidae</taxon>
        <taxon>Hypocreales</taxon>
        <taxon>Bionectriaceae</taxon>
        <taxon>Hapsidospora</taxon>
    </lineage>
</organism>
<feature type="region of interest" description="Disordered" evidence="1">
    <location>
        <begin position="1"/>
        <end position="26"/>
    </location>
</feature>
<evidence type="ECO:0000313" key="2">
    <source>
        <dbReference type="EMBL" id="KFH47868.1"/>
    </source>
</evidence>
<dbReference type="EMBL" id="JPKY01000006">
    <property type="protein sequence ID" value="KFH47868.1"/>
    <property type="molecule type" value="Genomic_DNA"/>
</dbReference>
<dbReference type="Proteomes" id="UP000029964">
    <property type="component" value="Unassembled WGS sequence"/>
</dbReference>
<dbReference type="GO" id="GO:0016301">
    <property type="term" value="F:kinase activity"/>
    <property type="evidence" value="ECO:0007669"/>
    <property type="project" value="UniProtKB-KW"/>
</dbReference>
<protein>
    <submittedName>
        <fullName evidence="2">Calcium/calmodulin-dependent protein kinase-like protein</fullName>
    </submittedName>
</protein>
<keyword evidence="2" id="KW-0808">Transferase</keyword>